<dbReference type="AlphaFoldDB" id="A0A151LZ78"/>
<dbReference type="Proteomes" id="UP000050525">
    <property type="component" value="Unassembled WGS sequence"/>
</dbReference>
<comment type="caution">
    <text evidence="1">The sequence shown here is derived from an EMBL/GenBank/DDBJ whole genome shotgun (WGS) entry which is preliminary data.</text>
</comment>
<keyword evidence="2" id="KW-1185">Reference proteome</keyword>
<proteinExistence type="predicted"/>
<reference evidence="1 2" key="1">
    <citation type="journal article" date="2012" name="Genome Biol.">
        <title>Sequencing three crocodilian genomes to illuminate the evolution of archosaurs and amniotes.</title>
        <authorList>
            <person name="St John J.A."/>
            <person name="Braun E.L."/>
            <person name="Isberg S.R."/>
            <person name="Miles L.G."/>
            <person name="Chong A.Y."/>
            <person name="Gongora J."/>
            <person name="Dalzell P."/>
            <person name="Moran C."/>
            <person name="Bed'hom B."/>
            <person name="Abzhanov A."/>
            <person name="Burgess S.C."/>
            <person name="Cooksey A.M."/>
            <person name="Castoe T.A."/>
            <person name="Crawford N.G."/>
            <person name="Densmore L.D."/>
            <person name="Drew J.C."/>
            <person name="Edwards S.V."/>
            <person name="Faircloth B.C."/>
            <person name="Fujita M.K."/>
            <person name="Greenwold M.J."/>
            <person name="Hoffmann F.G."/>
            <person name="Howard J.M."/>
            <person name="Iguchi T."/>
            <person name="Janes D.E."/>
            <person name="Khan S.Y."/>
            <person name="Kohno S."/>
            <person name="de Koning A.J."/>
            <person name="Lance S.L."/>
            <person name="McCarthy F.M."/>
            <person name="McCormack J.E."/>
            <person name="Merchant M.E."/>
            <person name="Peterson D.G."/>
            <person name="Pollock D.D."/>
            <person name="Pourmand N."/>
            <person name="Raney B.J."/>
            <person name="Roessler K.A."/>
            <person name="Sanford J.R."/>
            <person name="Sawyer R.H."/>
            <person name="Schmidt C.J."/>
            <person name="Triplett E.W."/>
            <person name="Tuberville T.D."/>
            <person name="Venegas-Anaya M."/>
            <person name="Howard J.T."/>
            <person name="Jarvis E.D."/>
            <person name="Guillette L.J.Jr."/>
            <person name="Glenn T.C."/>
            <person name="Green R.E."/>
            <person name="Ray D.A."/>
        </authorList>
    </citation>
    <scope>NUCLEOTIDE SEQUENCE [LARGE SCALE GENOMIC DNA]</scope>
    <source>
        <strain evidence="1">KSC_2009_1</strain>
    </source>
</reference>
<organism evidence="1 2">
    <name type="scientific">Alligator mississippiensis</name>
    <name type="common">American alligator</name>
    <dbReference type="NCBI Taxonomy" id="8496"/>
    <lineage>
        <taxon>Eukaryota</taxon>
        <taxon>Metazoa</taxon>
        <taxon>Chordata</taxon>
        <taxon>Craniata</taxon>
        <taxon>Vertebrata</taxon>
        <taxon>Euteleostomi</taxon>
        <taxon>Archelosauria</taxon>
        <taxon>Archosauria</taxon>
        <taxon>Crocodylia</taxon>
        <taxon>Alligatoridae</taxon>
        <taxon>Alligatorinae</taxon>
        <taxon>Alligator</taxon>
    </lineage>
</organism>
<accession>A0A151LZ78</accession>
<name>A0A151LZ78_ALLMI</name>
<gene>
    <name evidence="1" type="ORF">Y1Q_0020139</name>
</gene>
<dbReference type="EMBL" id="AKHW03007000">
    <property type="protein sequence ID" value="KYO17553.1"/>
    <property type="molecule type" value="Genomic_DNA"/>
</dbReference>
<sequence length="89" mass="10067">MCPDKVSEGDTQVTLQNFTNSRFTDEEQACKEFITDKTKMIFHLIPSLAMASKSSSDTRPFWTAAPWKANLNYLCASGKSPSDFRRRLA</sequence>
<evidence type="ECO:0000313" key="2">
    <source>
        <dbReference type="Proteomes" id="UP000050525"/>
    </source>
</evidence>
<protein>
    <submittedName>
        <fullName evidence="1">Uncharacterized protein</fullName>
    </submittedName>
</protein>
<evidence type="ECO:0000313" key="1">
    <source>
        <dbReference type="EMBL" id="KYO17553.1"/>
    </source>
</evidence>